<reference evidence="2 3" key="1">
    <citation type="submission" date="2024-10" db="EMBL/GenBank/DDBJ databases">
        <title>The Natural Products Discovery Center: Release of the First 8490 Sequenced Strains for Exploring Actinobacteria Biosynthetic Diversity.</title>
        <authorList>
            <person name="Kalkreuter E."/>
            <person name="Kautsar S.A."/>
            <person name="Yang D."/>
            <person name="Bader C.D."/>
            <person name="Teijaro C.N."/>
            <person name="Fluegel L."/>
            <person name="Davis C.M."/>
            <person name="Simpson J.R."/>
            <person name="Lauterbach L."/>
            <person name="Steele A.D."/>
            <person name="Gui C."/>
            <person name="Meng S."/>
            <person name="Li G."/>
            <person name="Viehrig K."/>
            <person name="Ye F."/>
            <person name="Su P."/>
            <person name="Kiefer A.F."/>
            <person name="Nichols A."/>
            <person name="Cepeda A.J."/>
            <person name="Yan W."/>
            <person name="Fan B."/>
            <person name="Jiang Y."/>
            <person name="Adhikari A."/>
            <person name="Zheng C.-J."/>
            <person name="Schuster L."/>
            <person name="Cowan T.M."/>
            <person name="Smanski M.J."/>
            <person name="Chevrette M.G."/>
            <person name="De Carvalho L.P.S."/>
            <person name="Shen B."/>
        </authorList>
    </citation>
    <scope>NUCLEOTIDE SEQUENCE [LARGE SCALE GENOMIC DNA]</scope>
    <source>
        <strain evidence="2 3">NPDC001650</strain>
    </source>
</reference>
<dbReference type="RefSeq" id="WP_388632410.1">
    <property type="nucleotide sequence ID" value="NZ_JBIAUT010000013.1"/>
</dbReference>
<protein>
    <submittedName>
        <fullName evidence="2">Uncharacterized protein</fullName>
    </submittedName>
</protein>
<dbReference type="EMBL" id="JBIAUT010000013">
    <property type="protein sequence ID" value="MFF4220154.1"/>
    <property type="molecule type" value="Genomic_DNA"/>
</dbReference>
<comment type="caution">
    <text evidence="2">The sequence shown here is derived from an EMBL/GenBank/DDBJ whole genome shotgun (WGS) entry which is preliminary data.</text>
</comment>
<sequence length="64" mass="6444">MRDRSAGGAAGRREVSSPGGDEVFAGRREVSSPGGVRVPAAIGEGRTAGDWGLEASSSRQADAD</sequence>
<evidence type="ECO:0000313" key="2">
    <source>
        <dbReference type="EMBL" id="MFF4220154.1"/>
    </source>
</evidence>
<feature type="region of interest" description="Disordered" evidence="1">
    <location>
        <begin position="1"/>
        <end position="64"/>
    </location>
</feature>
<keyword evidence="3" id="KW-1185">Reference proteome</keyword>
<accession>A0ABW6U998</accession>
<evidence type="ECO:0000313" key="3">
    <source>
        <dbReference type="Proteomes" id="UP001602123"/>
    </source>
</evidence>
<dbReference type="Proteomes" id="UP001602123">
    <property type="component" value="Unassembled WGS sequence"/>
</dbReference>
<organism evidence="2 3">
    <name type="scientific">Streptomyces nondiastaticus</name>
    <dbReference type="NCBI Taxonomy" id="3154512"/>
    <lineage>
        <taxon>Bacteria</taxon>
        <taxon>Bacillati</taxon>
        <taxon>Actinomycetota</taxon>
        <taxon>Actinomycetes</taxon>
        <taxon>Kitasatosporales</taxon>
        <taxon>Streptomycetaceae</taxon>
        <taxon>Streptomyces</taxon>
    </lineage>
</organism>
<feature type="compositionally biased region" description="Basic and acidic residues" evidence="1">
    <location>
        <begin position="1"/>
        <end position="15"/>
    </location>
</feature>
<evidence type="ECO:0000256" key="1">
    <source>
        <dbReference type="SAM" id="MobiDB-lite"/>
    </source>
</evidence>
<gene>
    <name evidence="2" type="ORF">ACFYZM_28345</name>
</gene>
<proteinExistence type="predicted"/>
<name>A0ABW6U998_9ACTN</name>
<feature type="compositionally biased region" description="Polar residues" evidence="1">
    <location>
        <begin position="55"/>
        <end position="64"/>
    </location>
</feature>